<evidence type="ECO:0000313" key="9">
    <source>
        <dbReference type="EMBL" id="GGN72751.1"/>
    </source>
</evidence>
<dbReference type="EMBL" id="BMMM01000009">
    <property type="protein sequence ID" value="GGN72751.1"/>
    <property type="molecule type" value="Genomic_DNA"/>
</dbReference>
<feature type="transmembrane region" description="Helical" evidence="7">
    <location>
        <begin position="601"/>
        <end position="622"/>
    </location>
</feature>
<dbReference type="SUPFAM" id="SSF82866">
    <property type="entry name" value="Multidrug efflux transporter AcrB transmembrane domain"/>
    <property type="match status" value="2"/>
</dbReference>
<dbReference type="AlphaFoldDB" id="A0A917Y7F0"/>
<reference evidence="9 10" key="1">
    <citation type="journal article" date="2014" name="Int. J. Syst. Evol. Microbiol.">
        <title>Complete genome sequence of Corynebacterium casei LMG S-19264T (=DSM 44701T), isolated from a smear-ripened cheese.</title>
        <authorList>
            <consortium name="US DOE Joint Genome Institute (JGI-PGF)"/>
            <person name="Walter F."/>
            <person name="Albersmeier A."/>
            <person name="Kalinowski J."/>
            <person name="Ruckert C."/>
        </authorList>
    </citation>
    <scope>NUCLEOTIDE SEQUENCE [LARGE SCALE GENOMIC DNA]</scope>
    <source>
        <strain evidence="9 10">CGMCC 4.7111</strain>
    </source>
</reference>
<evidence type="ECO:0000256" key="6">
    <source>
        <dbReference type="SAM" id="MobiDB-lite"/>
    </source>
</evidence>
<dbReference type="Proteomes" id="UP000600365">
    <property type="component" value="Unassembled WGS sequence"/>
</dbReference>
<dbReference type="InterPro" id="IPR000731">
    <property type="entry name" value="SSD"/>
</dbReference>
<sequence length="725" mass="74759">MTSTDRVAAPRAATEPTAPGGSPPGPLGRLGLWSAAHLRLVAVIWLALVAGLGALAPSATSALAGAGWQADGSDSVAVRELAQKHFGGNSSAALQVVVKADRPVTDSAVRDVIGEATALLRAHPDISEVVAPQPGSTISRDGRTAIILGGAGADTNEMVKAAEALKGPLTALSTDGIQVSATGSSMMWSDFNTASHDAMMKSEMLSWPVTLGILVLAFGTLVAAGLPLLLTVAGLAASAGTLVLLDHVTPVSIWAMNFAMMFALALGIDYALFLVVRFRAALARHGDARQAVGETMDTAGKAVLFSGITVVASLGVVLLVPSPAFRTMALGIMLAVAFVLVATLTLLPAVLGRLGTKVNSGALPWRRGKTEPVGGSPRFGSWGERLWAYPLRYGIPALVVLVTLAVPIVGLKVAMPSIDVVPDDSSSHTGYTAVQQAFGDGAAGTLQIIAPAAQARATTAVLKDDSGIAAVMPAVGAADDSGLVLIQAVPAVDPSDAALSSTVDQLRDDLPDRALVGGAAVENLDLQRVLDEKTPLVIGTILGLGFLLLLFALQAPLVALLGTVTNLLATGAAFGAARLIFQEGHGASLLGFTPQGFMDGWGPVFFFAMIFAIAMDYTVFLLSSAKEQYERTGDPRQAMVGALAHSGRVVFAAAAVMVAVFFTFALSGPLPPKEMGIILGLAVLLDAALVRLVLLPVLLRLTGRAAWWSPAWLHKVLPDIKFSHD</sequence>
<feature type="domain" description="SSD" evidence="8">
    <location>
        <begin position="212"/>
        <end position="353"/>
    </location>
</feature>
<dbReference type="PANTHER" id="PTHR33406">
    <property type="entry name" value="MEMBRANE PROTEIN MJ1562-RELATED"/>
    <property type="match status" value="1"/>
</dbReference>
<keyword evidence="2" id="KW-1003">Cell membrane</keyword>
<accession>A0A917Y7F0</accession>
<keyword evidence="10" id="KW-1185">Reference proteome</keyword>
<evidence type="ECO:0000256" key="7">
    <source>
        <dbReference type="SAM" id="Phobius"/>
    </source>
</evidence>
<keyword evidence="3 7" id="KW-0812">Transmembrane</keyword>
<dbReference type="RefSeq" id="WP_189188315.1">
    <property type="nucleotide sequence ID" value="NZ_BMMM01000009.1"/>
</dbReference>
<evidence type="ECO:0000259" key="8">
    <source>
        <dbReference type="PROSITE" id="PS50156"/>
    </source>
</evidence>
<feature type="transmembrane region" description="Helical" evidence="7">
    <location>
        <begin position="328"/>
        <end position="351"/>
    </location>
</feature>
<evidence type="ECO:0000256" key="2">
    <source>
        <dbReference type="ARBA" id="ARBA00022475"/>
    </source>
</evidence>
<feature type="transmembrane region" description="Helical" evidence="7">
    <location>
        <begin position="677"/>
        <end position="699"/>
    </location>
</feature>
<feature type="transmembrane region" description="Helical" evidence="7">
    <location>
        <begin position="643"/>
        <end position="665"/>
    </location>
</feature>
<dbReference type="Gene3D" id="1.20.1640.10">
    <property type="entry name" value="Multidrug efflux transporter AcrB transmembrane domain"/>
    <property type="match status" value="2"/>
</dbReference>
<feature type="region of interest" description="Disordered" evidence="6">
    <location>
        <begin position="1"/>
        <end position="25"/>
    </location>
</feature>
<evidence type="ECO:0000256" key="4">
    <source>
        <dbReference type="ARBA" id="ARBA00022989"/>
    </source>
</evidence>
<organism evidence="9 10">
    <name type="scientific">Streptomyces albiflavescens</name>
    <dbReference type="NCBI Taxonomy" id="1623582"/>
    <lineage>
        <taxon>Bacteria</taxon>
        <taxon>Bacillati</taxon>
        <taxon>Actinomycetota</taxon>
        <taxon>Actinomycetes</taxon>
        <taxon>Kitasatosporales</taxon>
        <taxon>Streptomycetaceae</taxon>
        <taxon>Streptomyces</taxon>
    </lineage>
</organism>
<feature type="transmembrane region" description="Helical" evidence="7">
    <location>
        <begin position="209"/>
        <end position="233"/>
    </location>
</feature>
<keyword evidence="4 7" id="KW-1133">Transmembrane helix</keyword>
<evidence type="ECO:0000313" key="10">
    <source>
        <dbReference type="Proteomes" id="UP000600365"/>
    </source>
</evidence>
<feature type="transmembrane region" description="Helical" evidence="7">
    <location>
        <begin position="302"/>
        <end position="322"/>
    </location>
</feature>
<dbReference type="InterPro" id="IPR004869">
    <property type="entry name" value="MMPL_dom"/>
</dbReference>
<name>A0A917Y7F0_9ACTN</name>
<dbReference type="GO" id="GO:0005886">
    <property type="term" value="C:plasma membrane"/>
    <property type="evidence" value="ECO:0007669"/>
    <property type="project" value="UniProtKB-SubCell"/>
</dbReference>
<keyword evidence="5 7" id="KW-0472">Membrane</keyword>
<comment type="subcellular location">
    <subcellularLocation>
        <location evidence="1">Cell membrane</location>
        <topology evidence="1">Multi-pass membrane protein</topology>
    </subcellularLocation>
</comment>
<feature type="transmembrane region" description="Helical" evidence="7">
    <location>
        <begin position="534"/>
        <end position="553"/>
    </location>
</feature>
<evidence type="ECO:0000256" key="3">
    <source>
        <dbReference type="ARBA" id="ARBA00022692"/>
    </source>
</evidence>
<dbReference type="InterPro" id="IPR050545">
    <property type="entry name" value="Mycobact_MmpL"/>
</dbReference>
<evidence type="ECO:0000256" key="1">
    <source>
        <dbReference type="ARBA" id="ARBA00004651"/>
    </source>
</evidence>
<feature type="compositionally biased region" description="Low complexity" evidence="6">
    <location>
        <begin position="9"/>
        <end position="20"/>
    </location>
</feature>
<evidence type="ECO:0000256" key="5">
    <source>
        <dbReference type="ARBA" id="ARBA00023136"/>
    </source>
</evidence>
<dbReference type="Pfam" id="PF03176">
    <property type="entry name" value="MMPL"/>
    <property type="match status" value="2"/>
</dbReference>
<comment type="caution">
    <text evidence="9">The sequence shown here is derived from an EMBL/GenBank/DDBJ whole genome shotgun (WGS) entry which is preliminary data.</text>
</comment>
<feature type="transmembrane region" description="Helical" evidence="7">
    <location>
        <begin position="393"/>
        <end position="415"/>
    </location>
</feature>
<gene>
    <name evidence="9" type="ORF">GCM10011579_050200</name>
</gene>
<dbReference type="PANTHER" id="PTHR33406:SF13">
    <property type="entry name" value="MEMBRANE PROTEIN YDFJ"/>
    <property type="match status" value="1"/>
</dbReference>
<feature type="transmembrane region" description="Helical" evidence="7">
    <location>
        <begin position="253"/>
        <end position="276"/>
    </location>
</feature>
<protein>
    <submittedName>
        <fullName evidence="9">Membrane protein</fullName>
    </submittedName>
</protein>
<feature type="transmembrane region" description="Helical" evidence="7">
    <location>
        <begin position="36"/>
        <end position="56"/>
    </location>
</feature>
<proteinExistence type="predicted"/>
<feature type="transmembrane region" description="Helical" evidence="7">
    <location>
        <begin position="560"/>
        <end position="581"/>
    </location>
</feature>
<dbReference type="PROSITE" id="PS50156">
    <property type="entry name" value="SSD"/>
    <property type="match status" value="1"/>
</dbReference>